<dbReference type="PANTHER" id="PTHR12521">
    <property type="entry name" value="PROTEIN C6ORF130"/>
    <property type="match status" value="1"/>
</dbReference>
<dbReference type="PANTHER" id="PTHR12521:SF0">
    <property type="entry name" value="ADP-RIBOSE GLYCOHYDROLASE OARD1"/>
    <property type="match status" value="1"/>
</dbReference>
<accession>A0A0K6IM59</accession>
<dbReference type="Pfam" id="PF01661">
    <property type="entry name" value="Macro"/>
    <property type="match status" value="1"/>
</dbReference>
<sequence>MIEIKTGNIFTTSCQTIVNTINCTGVMGAGIALEFRYRYPEMFLKYRDLCSDGMIDIGMLWIYKSQDKWVLNFPTKKNWKYPSKEEYLHEGLKKFVSTYKERGIESIAFPLLGADKGGIDSDVSLKIMTSYLSDLDIHVEVYNFDKNSKDDIYELINTFFHEHDIEYVSKVSNISKKSLMILLSAMEGAKFYQLNQLNQFSSVKGVGAQTMEKLYSLAFSIRDGKI</sequence>
<dbReference type="PROSITE" id="PS51154">
    <property type="entry name" value="MACRO"/>
    <property type="match status" value="1"/>
</dbReference>
<dbReference type="RefSeq" id="WP_055463124.1">
    <property type="nucleotide sequence ID" value="NZ_CYHG01000005.1"/>
</dbReference>
<dbReference type="EMBL" id="CYHG01000005">
    <property type="protein sequence ID" value="CUB04178.1"/>
    <property type="molecule type" value="Genomic_DNA"/>
</dbReference>
<organism evidence="3 4">
    <name type="scientific">Marinomonas fungiae</name>
    <dbReference type="NCBI Taxonomy" id="1137284"/>
    <lineage>
        <taxon>Bacteria</taxon>
        <taxon>Pseudomonadati</taxon>
        <taxon>Pseudomonadota</taxon>
        <taxon>Gammaproteobacteria</taxon>
        <taxon>Oceanospirillales</taxon>
        <taxon>Oceanospirillaceae</taxon>
        <taxon>Marinomonas</taxon>
    </lineage>
</organism>
<dbReference type="SMART" id="SM00506">
    <property type="entry name" value="A1pp"/>
    <property type="match status" value="1"/>
</dbReference>
<dbReference type="GO" id="GO:0140291">
    <property type="term" value="P:peptidyl-glutamate ADP-deribosylation"/>
    <property type="evidence" value="ECO:0007669"/>
    <property type="project" value="TreeGrafter"/>
</dbReference>
<dbReference type="STRING" id="1137284.GCA_001418205_02044"/>
<evidence type="ECO:0000313" key="3">
    <source>
        <dbReference type="EMBL" id="CUB04178.1"/>
    </source>
</evidence>
<reference evidence="4" key="1">
    <citation type="submission" date="2015-08" db="EMBL/GenBank/DDBJ databases">
        <authorList>
            <person name="Varghese N."/>
        </authorList>
    </citation>
    <scope>NUCLEOTIDE SEQUENCE [LARGE SCALE GENOMIC DNA]</scope>
    <source>
        <strain evidence="4">JCM 18476</strain>
    </source>
</reference>
<keyword evidence="4" id="KW-1185">Reference proteome</keyword>
<dbReference type="OrthoDB" id="9780211at2"/>
<comment type="catalytic activity">
    <reaction evidence="1">
        <text>an N-(ADP-alpha-D-ribosyl)-thymidine in DNA + H2O = a thymidine in DNA + ADP-D-ribose</text>
        <dbReference type="Rhea" id="RHEA:71655"/>
        <dbReference type="Rhea" id="RHEA-COMP:13556"/>
        <dbReference type="Rhea" id="RHEA-COMP:18051"/>
        <dbReference type="ChEBI" id="CHEBI:15377"/>
        <dbReference type="ChEBI" id="CHEBI:57967"/>
        <dbReference type="ChEBI" id="CHEBI:137386"/>
        <dbReference type="ChEBI" id="CHEBI:191199"/>
    </reaction>
    <physiologicalReaction direction="left-to-right" evidence="1">
        <dbReference type="Rhea" id="RHEA:71656"/>
    </physiologicalReaction>
</comment>
<dbReference type="Proteomes" id="UP000182769">
    <property type="component" value="Unassembled WGS sequence"/>
</dbReference>
<dbReference type="Gene3D" id="3.40.220.10">
    <property type="entry name" value="Leucine Aminopeptidase, subunit E, domain 1"/>
    <property type="match status" value="1"/>
</dbReference>
<proteinExistence type="predicted"/>
<name>A0A0K6IM59_9GAMM</name>
<dbReference type="InterPro" id="IPR043472">
    <property type="entry name" value="Macro_dom-like"/>
</dbReference>
<gene>
    <name evidence="3" type="ORF">Ga0061065_105276</name>
</gene>
<evidence type="ECO:0000313" key="4">
    <source>
        <dbReference type="Proteomes" id="UP000182769"/>
    </source>
</evidence>
<dbReference type="SUPFAM" id="SSF52949">
    <property type="entry name" value="Macro domain-like"/>
    <property type="match status" value="1"/>
</dbReference>
<dbReference type="AlphaFoldDB" id="A0A0K6IM59"/>
<feature type="domain" description="Macro" evidence="2">
    <location>
        <begin position="1"/>
        <end position="160"/>
    </location>
</feature>
<dbReference type="InterPro" id="IPR050892">
    <property type="entry name" value="ADP-ribose_metab_enzymes"/>
</dbReference>
<protein>
    <submittedName>
        <fullName evidence="3">O-acetyl-ADP-ribose deacetylase (Regulator of RNase III), contains Macro domain</fullName>
    </submittedName>
</protein>
<evidence type="ECO:0000259" key="2">
    <source>
        <dbReference type="PROSITE" id="PS51154"/>
    </source>
</evidence>
<evidence type="ECO:0000256" key="1">
    <source>
        <dbReference type="ARBA" id="ARBA00035885"/>
    </source>
</evidence>
<dbReference type="InterPro" id="IPR002589">
    <property type="entry name" value="Macro_dom"/>
</dbReference>